<evidence type="ECO:0008006" key="4">
    <source>
        <dbReference type="Google" id="ProtNLM"/>
    </source>
</evidence>
<evidence type="ECO:0000313" key="2">
    <source>
        <dbReference type="EMBL" id="PNP49683.1"/>
    </source>
</evidence>
<evidence type="ECO:0000256" key="1">
    <source>
        <dbReference type="SAM" id="MobiDB-lite"/>
    </source>
</evidence>
<protein>
    <recommendedName>
        <fullName evidence="4">BED-type domain-containing protein</fullName>
    </recommendedName>
</protein>
<feature type="compositionally biased region" description="Low complexity" evidence="1">
    <location>
        <begin position="1"/>
        <end position="20"/>
    </location>
</feature>
<reference evidence="2 3" key="1">
    <citation type="submission" date="2017-06" db="EMBL/GenBank/DDBJ databases">
        <title>Genome of Fusarium nygamai isolate CS10214.</title>
        <authorList>
            <person name="Gardiner D.M."/>
            <person name="Obanor F."/>
            <person name="Kazan K."/>
        </authorList>
    </citation>
    <scope>NUCLEOTIDE SEQUENCE [LARGE SCALE GENOMIC DNA]</scope>
    <source>
        <strain evidence="2 3">CS10214</strain>
    </source>
</reference>
<dbReference type="Proteomes" id="UP000236664">
    <property type="component" value="Unassembled WGS sequence"/>
</dbReference>
<keyword evidence="3" id="KW-1185">Reference proteome</keyword>
<evidence type="ECO:0000313" key="3">
    <source>
        <dbReference type="Proteomes" id="UP000236664"/>
    </source>
</evidence>
<dbReference type="EMBL" id="MTQA01000931">
    <property type="protein sequence ID" value="PNP49683.1"/>
    <property type="molecule type" value="Genomic_DNA"/>
</dbReference>
<sequence length="183" mass="20353">MESPVPTSPSSLATSSTPLSFKTPTPSPAPTLPISTPSPAPLQYPEPPDEFVQDNITYLNREKTTKKAARLGSSHVWKYGLRYIRDSDKKEVYYCHECAAGKHKQELFIINGTSGVRNHLEQKHQIDPQSGIKKLSRTRKSVLEQQRSAAATNTFFWKDSIEKFKELLVEKATAQGGPPAGEE</sequence>
<comment type="caution">
    <text evidence="2">The sequence shown here is derived from an EMBL/GenBank/DDBJ whole genome shotgun (WGS) entry which is preliminary data.</text>
</comment>
<proteinExistence type="predicted"/>
<organism evidence="2 3">
    <name type="scientific">Gibberella nygamai</name>
    <name type="common">Bean root rot disease fungus</name>
    <name type="synonym">Fusarium nygamai</name>
    <dbReference type="NCBI Taxonomy" id="42673"/>
    <lineage>
        <taxon>Eukaryota</taxon>
        <taxon>Fungi</taxon>
        <taxon>Dikarya</taxon>
        <taxon>Ascomycota</taxon>
        <taxon>Pezizomycotina</taxon>
        <taxon>Sordariomycetes</taxon>
        <taxon>Hypocreomycetidae</taxon>
        <taxon>Hypocreales</taxon>
        <taxon>Nectriaceae</taxon>
        <taxon>Fusarium</taxon>
        <taxon>Fusarium fujikuroi species complex</taxon>
    </lineage>
</organism>
<accession>A0A2K0TVW1</accession>
<name>A0A2K0TVW1_GIBNY</name>
<feature type="compositionally biased region" description="Pro residues" evidence="1">
    <location>
        <begin position="25"/>
        <end position="46"/>
    </location>
</feature>
<dbReference type="AlphaFoldDB" id="A0A2K0TVW1"/>
<dbReference type="OrthoDB" id="4748669at2759"/>
<gene>
    <name evidence="2" type="ORF">FNYG_16003</name>
</gene>
<feature type="region of interest" description="Disordered" evidence="1">
    <location>
        <begin position="1"/>
        <end position="50"/>
    </location>
</feature>